<organism evidence="2 3">
    <name type="scientific">Phenylobacterium haematophilum</name>
    <dbReference type="NCBI Taxonomy" id="98513"/>
    <lineage>
        <taxon>Bacteria</taxon>
        <taxon>Pseudomonadati</taxon>
        <taxon>Pseudomonadota</taxon>
        <taxon>Alphaproteobacteria</taxon>
        <taxon>Caulobacterales</taxon>
        <taxon>Caulobacteraceae</taxon>
        <taxon>Phenylobacterium</taxon>
    </lineage>
</organism>
<name>A0A840A228_9CAUL</name>
<feature type="transmembrane region" description="Helical" evidence="1">
    <location>
        <begin position="35"/>
        <end position="55"/>
    </location>
</feature>
<evidence type="ECO:0000313" key="3">
    <source>
        <dbReference type="Proteomes" id="UP000530564"/>
    </source>
</evidence>
<reference evidence="2 3" key="1">
    <citation type="submission" date="2020-08" db="EMBL/GenBank/DDBJ databases">
        <title>Genomic Encyclopedia of Type Strains, Phase IV (KMG-IV): sequencing the most valuable type-strain genomes for metagenomic binning, comparative biology and taxonomic classification.</title>
        <authorList>
            <person name="Goeker M."/>
        </authorList>
    </citation>
    <scope>NUCLEOTIDE SEQUENCE [LARGE SCALE GENOMIC DNA]</scope>
    <source>
        <strain evidence="2 3">DSM 21793</strain>
    </source>
</reference>
<dbReference type="AlphaFoldDB" id="A0A840A228"/>
<feature type="transmembrane region" description="Helical" evidence="1">
    <location>
        <begin position="120"/>
        <end position="147"/>
    </location>
</feature>
<feature type="transmembrane region" description="Helical" evidence="1">
    <location>
        <begin position="192"/>
        <end position="209"/>
    </location>
</feature>
<dbReference type="RefSeq" id="WP_183773117.1">
    <property type="nucleotide sequence ID" value="NZ_JACIDK010000003.1"/>
</dbReference>
<protein>
    <submittedName>
        <fullName evidence="2">Phosphatidylglycerophosphate synthase</fullName>
    </submittedName>
</protein>
<dbReference type="EMBL" id="JACIDK010000003">
    <property type="protein sequence ID" value="MBB3891733.1"/>
    <property type="molecule type" value="Genomic_DNA"/>
</dbReference>
<keyword evidence="1" id="KW-1133">Transmembrane helix</keyword>
<evidence type="ECO:0000256" key="1">
    <source>
        <dbReference type="SAM" id="Phobius"/>
    </source>
</evidence>
<keyword evidence="3" id="KW-1185">Reference proteome</keyword>
<evidence type="ECO:0000313" key="2">
    <source>
        <dbReference type="EMBL" id="MBB3891733.1"/>
    </source>
</evidence>
<comment type="caution">
    <text evidence="2">The sequence shown here is derived from an EMBL/GenBank/DDBJ whole genome shotgun (WGS) entry which is preliminary data.</text>
</comment>
<accession>A0A840A228</accession>
<keyword evidence="1" id="KW-0472">Membrane</keyword>
<keyword evidence="1" id="KW-0812">Transmembrane</keyword>
<dbReference type="Gene3D" id="1.20.120.1760">
    <property type="match status" value="1"/>
</dbReference>
<proteinExistence type="predicted"/>
<gene>
    <name evidence="2" type="ORF">GGQ61_002461</name>
</gene>
<dbReference type="InterPro" id="IPR043130">
    <property type="entry name" value="CDP-OH_PTrfase_TM_dom"/>
</dbReference>
<sequence>MTETPENRRPLKSRGTGWAQGLASGLAKAGASPDMISAGSIIFALIGLLLFLYAAGGDQTPFNRGALLIGAGVCIQLRLLCNLLDGMVAVEHGKGGPSGPIWNELPDRIADALFLVGAGYFASLAGFTLGAPLGWAAAVLAVLTAYVRELGRGLGFPADFSGPMAKPHRMAALTLTCAVAAFEPMWGWDGQSLILGLLLIVAGAAWTVLRRTRTLAARLAGREGA</sequence>
<dbReference type="Proteomes" id="UP000530564">
    <property type="component" value="Unassembled WGS sequence"/>
</dbReference>